<comment type="caution">
    <text evidence="4">The sequence shown here is derived from an EMBL/GenBank/DDBJ whole genome shotgun (WGS) entry which is preliminary data.</text>
</comment>
<evidence type="ECO:0000256" key="3">
    <source>
        <dbReference type="SAM" id="Coils"/>
    </source>
</evidence>
<feature type="non-terminal residue" evidence="4">
    <location>
        <position position="1"/>
    </location>
</feature>
<protein>
    <recommendedName>
        <fullName evidence="5">Membrane fusion protein biotin-lipoyl like domain-containing protein</fullName>
    </recommendedName>
</protein>
<evidence type="ECO:0000313" key="4">
    <source>
        <dbReference type="EMBL" id="GAH10008.1"/>
    </source>
</evidence>
<evidence type="ECO:0000256" key="2">
    <source>
        <dbReference type="ARBA" id="ARBA00023054"/>
    </source>
</evidence>
<dbReference type="SUPFAM" id="SSF111369">
    <property type="entry name" value="HlyD-like secretion proteins"/>
    <property type="match status" value="1"/>
</dbReference>
<name>X1EN00_9ZZZZ</name>
<reference evidence="4" key="1">
    <citation type="journal article" date="2014" name="Front. Microbiol.">
        <title>High frequency of phylogenetically diverse reductive dehalogenase-homologous genes in deep subseafloor sedimentary metagenomes.</title>
        <authorList>
            <person name="Kawai M."/>
            <person name="Futagami T."/>
            <person name="Toyoda A."/>
            <person name="Takaki Y."/>
            <person name="Nishi S."/>
            <person name="Hori S."/>
            <person name="Arai W."/>
            <person name="Tsubouchi T."/>
            <person name="Morono Y."/>
            <person name="Uchiyama I."/>
            <person name="Ito T."/>
            <person name="Fujiyama A."/>
            <person name="Inagaki F."/>
            <person name="Takami H."/>
        </authorList>
    </citation>
    <scope>NUCLEOTIDE SEQUENCE</scope>
    <source>
        <strain evidence="4">Expedition CK06-06</strain>
    </source>
</reference>
<dbReference type="PANTHER" id="PTHR32347:SF23">
    <property type="entry name" value="BLL5650 PROTEIN"/>
    <property type="match status" value="1"/>
</dbReference>
<proteinExistence type="predicted"/>
<feature type="coiled-coil region" evidence="3">
    <location>
        <begin position="203"/>
        <end position="230"/>
    </location>
</feature>
<sequence>KKKKLTLKRIIGILLTGGFLAFCFYQFVLGDYSIKLNVQKERITIATVHEGPFQEYIPVIGSVIPKKTVYLDAVEGGRVEKVYVEAGTFVKKGRSILTLANTDMLLDIMNREAEFFQLNNDLRNAQLIMEQNQLNLQSQLLELDYRIKQSKRKYHREKRLRKKEIIPADQYEDTKTEYEYLGRKKELTERTYEQDSRFRKHQVKQIEASLERMAANLKIAKQKLDDLTIKAPFTGHLTSLNAEIGESKKRGERMGQID</sequence>
<dbReference type="PANTHER" id="PTHR32347">
    <property type="entry name" value="EFFLUX SYSTEM COMPONENT YKNX-RELATED"/>
    <property type="match status" value="1"/>
</dbReference>
<dbReference type="AlphaFoldDB" id="X1EN00"/>
<accession>X1EN00</accession>
<dbReference type="GO" id="GO:0030313">
    <property type="term" value="C:cell envelope"/>
    <property type="evidence" value="ECO:0007669"/>
    <property type="project" value="UniProtKB-SubCell"/>
</dbReference>
<dbReference type="Gene3D" id="2.40.50.100">
    <property type="match status" value="1"/>
</dbReference>
<organism evidence="4">
    <name type="scientific">marine sediment metagenome</name>
    <dbReference type="NCBI Taxonomy" id="412755"/>
    <lineage>
        <taxon>unclassified sequences</taxon>
        <taxon>metagenomes</taxon>
        <taxon>ecological metagenomes</taxon>
    </lineage>
</organism>
<dbReference type="EMBL" id="BART01031037">
    <property type="protein sequence ID" value="GAH10008.1"/>
    <property type="molecule type" value="Genomic_DNA"/>
</dbReference>
<feature type="non-terminal residue" evidence="4">
    <location>
        <position position="258"/>
    </location>
</feature>
<dbReference type="InterPro" id="IPR050465">
    <property type="entry name" value="UPF0194_transport"/>
</dbReference>
<keyword evidence="2 3" id="KW-0175">Coiled coil</keyword>
<evidence type="ECO:0008006" key="5">
    <source>
        <dbReference type="Google" id="ProtNLM"/>
    </source>
</evidence>
<evidence type="ECO:0000256" key="1">
    <source>
        <dbReference type="ARBA" id="ARBA00004196"/>
    </source>
</evidence>
<comment type="subcellular location">
    <subcellularLocation>
        <location evidence="1">Cell envelope</location>
    </subcellularLocation>
</comment>
<gene>
    <name evidence="4" type="ORF">S01H4_54010</name>
</gene>